<evidence type="ECO:0000259" key="2">
    <source>
        <dbReference type="Pfam" id="PF14475"/>
    </source>
</evidence>
<proteinExistence type="predicted"/>
<feature type="compositionally biased region" description="Low complexity" evidence="1">
    <location>
        <begin position="77"/>
        <end position="96"/>
    </location>
</feature>
<comment type="caution">
    <text evidence="3">The sequence shown here is derived from an EMBL/GenBank/DDBJ whole genome shotgun (WGS) entry which is preliminary data.</text>
</comment>
<evidence type="ECO:0000313" key="3">
    <source>
        <dbReference type="EMBL" id="KKA26598.1"/>
    </source>
</evidence>
<dbReference type="InterPro" id="IPR028095">
    <property type="entry name" value="Mso1_N_dom"/>
</dbReference>
<evidence type="ECO:0000256" key="1">
    <source>
        <dbReference type="SAM" id="MobiDB-lite"/>
    </source>
</evidence>
<keyword evidence="4" id="KW-1185">Reference proteome</keyword>
<dbReference type="EMBL" id="LAEV01002061">
    <property type="protein sequence ID" value="KKA26598.1"/>
    <property type="molecule type" value="Genomic_DNA"/>
</dbReference>
<protein>
    <recommendedName>
        <fullName evidence="2">Mso1 N-terminal domain-containing protein</fullName>
    </recommendedName>
</protein>
<feature type="compositionally biased region" description="Low complexity" evidence="1">
    <location>
        <begin position="135"/>
        <end position="147"/>
    </location>
</feature>
<feature type="compositionally biased region" description="Gly residues" evidence="1">
    <location>
        <begin position="204"/>
        <end position="234"/>
    </location>
</feature>
<feature type="domain" description="Mso1 N-terminal" evidence="2">
    <location>
        <begin position="19"/>
        <end position="53"/>
    </location>
</feature>
<dbReference type="AlphaFoldDB" id="A0A0F4Z9M0"/>
<dbReference type="OrthoDB" id="2683368at2759"/>
<dbReference type="Pfam" id="PF14475">
    <property type="entry name" value="Mso1_Sec1_bdg"/>
    <property type="match status" value="1"/>
</dbReference>
<organism evidence="3 4">
    <name type="scientific">Thielaviopsis punctulata</name>
    <dbReference type="NCBI Taxonomy" id="72032"/>
    <lineage>
        <taxon>Eukaryota</taxon>
        <taxon>Fungi</taxon>
        <taxon>Dikarya</taxon>
        <taxon>Ascomycota</taxon>
        <taxon>Pezizomycotina</taxon>
        <taxon>Sordariomycetes</taxon>
        <taxon>Hypocreomycetidae</taxon>
        <taxon>Microascales</taxon>
        <taxon>Ceratocystidaceae</taxon>
        <taxon>Thielaviopsis</taxon>
    </lineage>
</organism>
<name>A0A0F4Z9M0_9PEZI</name>
<gene>
    <name evidence="3" type="ORF">TD95_003418</name>
</gene>
<reference evidence="3 4" key="1">
    <citation type="submission" date="2015-03" db="EMBL/GenBank/DDBJ databases">
        <authorList>
            <person name="Radwan O."/>
            <person name="Al-Naeli F.A."/>
            <person name="Rendon G.A."/>
            <person name="Fields C."/>
        </authorList>
    </citation>
    <scope>NUCLEOTIDE SEQUENCE [LARGE SCALE GENOMIC DNA]</scope>
    <source>
        <strain evidence="3">CR-DP1</strain>
    </source>
</reference>
<dbReference type="Proteomes" id="UP000033483">
    <property type="component" value="Unassembled WGS sequence"/>
</dbReference>
<feature type="compositionally biased region" description="Polar residues" evidence="1">
    <location>
        <begin position="97"/>
        <end position="112"/>
    </location>
</feature>
<accession>A0A0F4Z9M0</accession>
<feature type="compositionally biased region" description="Low complexity" evidence="1">
    <location>
        <begin position="154"/>
        <end position="165"/>
    </location>
</feature>
<evidence type="ECO:0000313" key="4">
    <source>
        <dbReference type="Proteomes" id="UP000033483"/>
    </source>
</evidence>
<feature type="compositionally biased region" description="Polar residues" evidence="1">
    <location>
        <begin position="122"/>
        <end position="134"/>
    </location>
</feature>
<feature type="compositionally biased region" description="Pro residues" evidence="1">
    <location>
        <begin position="51"/>
        <end position="63"/>
    </location>
</feature>
<feature type="region of interest" description="Disordered" evidence="1">
    <location>
        <begin position="45"/>
        <end position="258"/>
    </location>
</feature>
<sequence length="258" mass="26493">MASWYNNLISKTSSGIRGFLQSESDGDTEDDTHVCRVLRSYYTEKGRPFPGWLPPDPRSPQPVAPTYTNPAVGSRYGGLSSTTQGSAAAAGGFSSLWDTPSSNGTSQPQSLRQGGGRPAFGAQSSARNSPFSPGQQAQPQDARPAPQKGYSRDGAASAASGGSSAQDRLKQRLWGGSRTASPQAAGGGPFQPPPQQQQQAPSRGDGGGSGYNSYGQNGGGGGGYQQQQDYGGGARRQPMGLPSGPRGGGLPSGPRMRG</sequence>